<accession>A0ABW3BIK1</accession>
<name>A0ABW3BIK1_9ACTN</name>
<comment type="caution">
    <text evidence="1">The sequence shown here is derived from an EMBL/GenBank/DDBJ whole genome shotgun (WGS) entry which is preliminary data.</text>
</comment>
<organism evidence="1 2">
    <name type="scientific">Streptomonospora algeriensis</name>
    <dbReference type="NCBI Taxonomy" id="995084"/>
    <lineage>
        <taxon>Bacteria</taxon>
        <taxon>Bacillati</taxon>
        <taxon>Actinomycetota</taxon>
        <taxon>Actinomycetes</taxon>
        <taxon>Streptosporangiales</taxon>
        <taxon>Nocardiopsidaceae</taxon>
        <taxon>Streptomonospora</taxon>
    </lineage>
</organism>
<gene>
    <name evidence="1" type="ORF">ACFQZU_14700</name>
</gene>
<protein>
    <recommendedName>
        <fullName evidence="3">Gluconolaconase</fullName>
    </recommendedName>
</protein>
<evidence type="ECO:0000313" key="2">
    <source>
        <dbReference type="Proteomes" id="UP001596956"/>
    </source>
</evidence>
<evidence type="ECO:0008006" key="3">
    <source>
        <dbReference type="Google" id="ProtNLM"/>
    </source>
</evidence>
<sequence>MGTNKVGNAYLTERYIVHPLTPRNQEELEIAAKVPSILERSNKEITAQGKWISPTGFSLNELRYGDFPQEEEVAHQRGWLSYMNVGVPRIEERSDIEQPSPDLISLQTYVNATDPEPTDWEHSVEFTISNTISWSLQGQVQLTFGAKAIAELQSQLQKSVESKQAVKKTVLNSKDRQGADIEDLAESTSTATATGTATGTGELWAQLMLGITAEVSGSLTTSWTSRSTLRGRVGSRVDVRSTQRRQVKRFDYEFPIDFGGYVALYYPEPVYVRESPPQERPPNYSHVVAKKMSDFGIVEEGKPFTQYGEAEIVSTLAGEHTVFDHESLSYRDQPLYKG</sequence>
<keyword evidence="2" id="KW-1185">Reference proteome</keyword>
<proteinExistence type="predicted"/>
<evidence type="ECO:0000313" key="1">
    <source>
        <dbReference type="EMBL" id="MFD0802558.1"/>
    </source>
</evidence>
<dbReference type="Proteomes" id="UP001596956">
    <property type="component" value="Unassembled WGS sequence"/>
</dbReference>
<dbReference type="EMBL" id="JBHTHR010000513">
    <property type="protein sequence ID" value="MFD0802558.1"/>
    <property type="molecule type" value="Genomic_DNA"/>
</dbReference>
<reference evidence="2" key="1">
    <citation type="journal article" date="2019" name="Int. J. Syst. Evol. Microbiol.">
        <title>The Global Catalogue of Microorganisms (GCM) 10K type strain sequencing project: providing services to taxonomists for standard genome sequencing and annotation.</title>
        <authorList>
            <consortium name="The Broad Institute Genomics Platform"/>
            <consortium name="The Broad Institute Genome Sequencing Center for Infectious Disease"/>
            <person name="Wu L."/>
            <person name="Ma J."/>
        </authorList>
    </citation>
    <scope>NUCLEOTIDE SEQUENCE [LARGE SCALE GENOMIC DNA]</scope>
    <source>
        <strain evidence="2">CCUG 63369</strain>
    </source>
</reference>